<protein>
    <submittedName>
        <fullName evidence="2">Type IV pilus assembly family protein</fullName>
    </submittedName>
</protein>
<name>A0A486W0Y8_KLEPN</name>
<dbReference type="Pfam" id="PF22363">
    <property type="entry name" value="MrkH_YcgR_like"/>
    <property type="match status" value="1"/>
</dbReference>
<dbReference type="Gene3D" id="2.40.10.220">
    <property type="entry name" value="predicted glycosyltransferase like domains"/>
    <property type="match status" value="1"/>
</dbReference>
<evidence type="ECO:0000313" key="2">
    <source>
        <dbReference type="EMBL" id="VGM56395.1"/>
    </source>
</evidence>
<dbReference type="EMBL" id="CAAHDH010000009">
    <property type="protein sequence ID" value="VGM56395.1"/>
    <property type="molecule type" value="Genomic_DNA"/>
</dbReference>
<dbReference type="AlphaFoldDB" id="A0A486W0Y8"/>
<evidence type="ECO:0000259" key="1">
    <source>
        <dbReference type="Pfam" id="PF22363"/>
    </source>
</evidence>
<reference evidence="2" key="1">
    <citation type="submission" date="2019-03" db="EMBL/GenBank/DDBJ databases">
        <authorList>
            <consortium name="Pathogen Informatics"/>
        </authorList>
    </citation>
    <scope>NUCLEOTIDE SEQUENCE</scope>
    <source>
        <strain evidence="2">5012STDY7626362</strain>
    </source>
</reference>
<proteinExistence type="predicted"/>
<gene>
    <name evidence="2" type="ORF">SAMEA4873563_04827</name>
</gene>
<feature type="domain" description="MrkH-like YcgR-like" evidence="1">
    <location>
        <begin position="6"/>
        <end position="101"/>
    </location>
</feature>
<accession>A0A486W0Y8</accession>
<dbReference type="InterPro" id="IPR054375">
    <property type="entry name" value="MrkH_YcgR-like_dom"/>
</dbReference>
<sequence>MQNFFLKKNRYEIIAILREEFRIQSILEFGYNDLSWKSTILLVDSSCFSIECSPPPQLPIPKNSIFYFSVHSNLGRIDFITTLLPTENNSPDNLLCFAIPDSINIIQRRFSPRLNLRDNYQFFCSGRYKNGFTFRHALNDISEGGCSFTVTKSQLNSIRVGGVLENVNINLGEYGTIIVNLLVINVIKTYIEGLNAESDLRVSCMFQYKSNDIKNYMESIMIKLFVDDKIKRKTFYF</sequence>
<organism evidence="2">
    <name type="scientific">Klebsiella pneumoniae</name>
    <dbReference type="NCBI Taxonomy" id="573"/>
    <lineage>
        <taxon>Bacteria</taxon>
        <taxon>Pseudomonadati</taxon>
        <taxon>Pseudomonadota</taxon>
        <taxon>Gammaproteobacteria</taxon>
        <taxon>Enterobacterales</taxon>
        <taxon>Enterobacteriaceae</taxon>
        <taxon>Klebsiella/Raoultella group</taxon>
        <taxon>Klebsiella</taxon>
        <taxon>Klebsiella pneumoniae complex</taxon>
    </lineage>
</organism>